<feature type="transmembrane region" description="Helical" evidence="9">
    <location>
        <begin position="125"/>
        <end position="148"/>
    </location>
</feature>
<dbReference type="PANTHER" id="PTHR33695">
    <property type="entry name" value="LIPOPROTEIN SIGNAL PEPTIDASE"/>
    <property type="match status" value="1"/>
</dbReference>
<evidence type="ECO:0000256" key="1">
    <source>
        <dbReference type="ARBA" id="ARBA00006139"/>
    </source>
</evidence>
<keyword evidence="8 9" id="KW-0472">Membrane</keyword>
<protein>
    <recommendedName>
        <fullName evidence="9">Lipoprotein signal peptidase</fullName>
        <ecNumber evidence="9">3.4.23.36</ecNumber>
    </recommendedName>
    <alternativeName>
        <fullName evidence="9">Prolipoprotein signal peptidase</fullName>
    </alternativeName>
    <alternativeName>
        <fullName evidence="9">Signal peptidase II</fullName>
        <shortName evidence="9">SPase II</shortName>
    </alternativeName>
</protein>
<comment type="subcellular location">
    <subcellularLocation>
        <location evidence="9">Cell membrane</location>
        <topology evidence="9">Multi-pass membrane protein</topology>
    </subcellularLocation>
</comment>
<evidence type="ECO:0000256" key="3">
    <source>
        <dbReference type="ARBA" id="ARBA00022670"/>
    </source>
</evidence>
<evidence type="ECO:0000256" key="12">
    <source>
        <dbReference type="SAM" id="MobiDB-lite"/>
    </source>
</evidence>
<reference evidence="13" key="1">
    <citation type="submission" date="2021-04" db="EMBL/GenBank/DDBJ databases">
        <title>Pseudonocardia sp. nov., isolated from sandy soil of mangrove forest.</title>
        <authorList>
            <person name="Zan Z."/>
            <person name="Huang R."/>
            <person name="Liu W."/>
        </authorList>
    </citation>
    <scope>NUCLEOTIDE SEQUENCE</scope>
    <source>
        <strain evidence="13">S2-4</strain>
    </source>
</reference>
<evidence type="ECO:0000313" key="14">
    <source>
        <dbReference type="Proteomes" id="UP001165283"/>
    </source>
</evidence>
<comment type="catalytic activity">
    <reaction evidence="9 10">
        <text>Release of signal peptides from bacterial membrane prolipoproteins. Hydrolyzes -Xaa-Yaa-Zaa-|-(S,diacylglyceryl)Cys-, in which Xaa is hydrophobic (preferably Leu), and Yaa (Ala or Ser) and Zaa (Gly or Ala) have small, neutral side chains.</text>
        <dbReference type="EC" id="3.4.23.36"/>
    </reaction>
</comment>
<keyword evidence="5 9" id="KW-0064">Aspartyl protease</keyword>
<dbReference type="HAMAP" id="MF_00161">
    <property type="entry name" value="LspA"/>
    <property type="match status" value="1"/>
</dbReference>
<dbReference type="GO" id="GO:0004190">
    <property type="term" value="F:aspartic-type endopeptidase activity"/>
    <property type="evidence" value="ECO:0007669"/>
    <property type="project" value="UniProtKB-EC"/>
</dbReference>
<keyword evidence="6 9" id="KW-0378">Hydrolase</keyword>
<dbReference type="InterPro" id="IPR001872">
    <property type="entry name" value="Peptidase_A8"/>
</dbReference>
<evidence type="ECO:0000256" key="6">
    <source>
        <dbReference type="ARBA" id="ARBA00022801"/>
    </source>
</evidence>
<dbReference type="NCBIfam" id="TIGR00077">
    <property type="entry name" value="lspA"/>
    <property type="match status" value="1"/>
</dbReference>
<evidence type="ECO:0000256" key="11">
    <source>
        <dbReference type="RuleBase" id="RU004181"/>
    </source>
</evidence>
<evidence type="ECO:0000256" key="8">
    <source>
        <dbReference type="ARBA" id="ARBA00023136"/>
    </source>
</evidence>
<evidence type="ECO:0000256" key="9">
    <source>
        <dbReference type="HAMAP-Rule" id="MF_00161"/>
    </source>
</evidence>
<dbReference type="EMBL" id="JAGSOV010000025">
    <property type="protein sequence ID" value="MCO1655912.1"/>
    <property type="molecule type" value="Genomic_DNA"/>
</dbReference>
<keyword evidence="2 9" id="KW-1003">Cell membrane</keyword>
<feature type="compositionally biased region" description="Basic and acidic residues" evidence="12">
    <location>
        <begin position="195"/>
        <end position="207"/>
    </location>
</feature>
<comment type="function">
    <text evidence="9 10">This protein specifically catalyzes the removal of signal peptides from prolipoproteins.</text>
</comment>
<accession>A0ABT0ZYU6</accession>
<comment type="pathway">
    <text evidence="9">Protein modification; lipoprotein biosynthesis (signal peptide cleavage).</text>
</comment>
<dbReference type="PROSITE" id="PS00855">
    <property type="entry name" value="SPASE_II"/>
    <property type="match status" value="1"/>
</dbReference>
<comment type="similarity">
    <text evidence="1 9 11">Belongs to the peptidase A8 family.</text>
</comment>
<dbReference type="PANTHER" id="PTHR33695:SF1">
    <property type="entry name" value="LIPOPROTEIN SIGNAL PEPTIDASE"/>
    <property type="match status" value="1"/>
</dbReference>
<keyword evidence="4 9" id="KW-0812">Transmembrane</keyword>
<feature type="transmembrane region" description="Helical" evidence="9">
    <location>
        <begin position="54"/>
        <end position="74"/>
    </location>
</feature>
<evidence type="ECO:0000313" key="13">
    <source>
        <dbReference type="EMBL" id="MCO1655912.1"/>
    </source>
</evidence>
<feature type="compositionally biased region" description="Low complexity" evidence="12">
    <location>
        <begin position="211"/>
        <end position="230"/>
    </location>
</feature>
<organism evidence="13 14">
    <name type="scientific">Pseudonocardia humida</name>
    <dbReference type="NCBI Taxonomy" id="2800819"/>
    <lineage>
        <taxon>Bacteria</taxon>
        <taxon>Bacillati</taxon>
        <taxon>Actinomycetota</taxon>
        <taxon>Actinomycetes</taxon>
        <taxon>Pseudonocardiales</taxon>
        <taxon>Pseudonocardiaceae</taxon>
        <taxon>Pseudonocardia</taxon>
    </lineage>
</organism>
<keyword evidence="14" id="KW-1185">Reference proteome</keyword>
<sequence>MLSLIAAAVLAVDVVTKVLAVAELEGREPVELFGGLVHLVLVRNPGAAWSLATGYTWVLSLIAITVVIVLIRVARRLRSTGWAIALGLVLGGALGNLVDRIFRSPGPLRGHVVDMVSLLRPDGTFFPVFNAADSAVCCGGVLLVLLALTGRELDGTRSPTRRSRDGGGDGADSADSADSDDGPPDDTPRTGDTTPARHADGGPERSTADTSGSDSSGSGGSDSSSGGSGD</sequence>
<feature type="active site" evidence="9">
    <location>
        <position position="114"/>
    </location>
</feature>
<name>A0ABT0ZYU6_9PSEU</name>
<evidence type="ECO:0000256" key="5">
    <source>
        <dbReference type="ARBA" id="ARBA00022750"/>
    </source>
</evidence>
<gene>
    <name evidence="9" type="primary">lspA</name>
    <name evidence="13" type="ORF">KDL28_12700</name>
</gene>
<dbReference type="Proteomes" id="UP001165283">
    <property type="component" value="Unassembled WGS sequence"/>
</dbReference>
<keyword evidence="3 9" id="KW-0645">Protease</keyword>
<comment type="caution">
    <text evidence="13">The sequence shown here is derived from an EMBL/GenBank/DDBJ whole genome shotgun (WGS) entry which is preliminary data.</text>
</comment>
<feature type="compositionally biased region" description="Acidic residues" evidence="12">
    <location>
        <begin position="175"/>
        <end position="184"/>
    </location>
</feature>
<evidence type="ECO:0000256" key="2">
    <source>
        <dbReference type="ARBA" id="ARBA00022475"/>
    </source>
</evidence>
<feature type="active site" evidence="9">
    <location>
        <position position="133"/>
    </location>
</feature>
<feature type="transmembrane region" description="Helical" evidence="9">
    <location>
        <begin position="81"/>
        <end position="98"/>
    </location>
</feature>
<evidence type="ECO:0000256" key="10">
    <source>
        <dbReference type="RuleBase" id="RU000594"/>
    </source>
</evidence>
<dbReference type="Pfam" id="PF01252">
    <property type="entry name" value="Peptidase_A8"/>
    <property type="match status" value="1"/>
</dbReference>
<dbReference type="PRINTS" id="PR00781">
    <property type="entry name" value="LIPOSIGPTASE"/>
</dbReference>
<evidence type="ECO:0000256" key="7">
    <source>
        <dbReference type="ARBA" id="ARBA00022989"/>
    </source>
</evidence>
<comment type="caution">
    <text evidence="9">Lacks conserved residue(s) required for the propagation of feature annotation.</text>
</comment>
<keyword evidence="7 9" id="KW-1133">Transmembrane helix</keyword>
<evidence type="ECO:0000256" key="4">
    <source>
        <dbReference type="ARBA" id="ARBA00022692"/>
    </source>
</evidence>
<dbReference type="EC" id="3.4.23.36" evidence="9"/>
<feature type="region of interest" description="Disordered" evidence="12">
    <location>
        <begin position="154"/>
        <end position="230"/>
    </location>
</feature>
<proteinExistence type="inferred from homology"/>